<dbReference type="InterPro" id="IPR058852">
    <property type="entry name" value="HTH_77"/>
</dbReference>
<dbReference type="InterPro" id="IPR011990">
    <property type="entry name" value="TPR-like_helical_dom_sf"/>
</dbReference>
<gene>
    <name evidence="2" type="ORF">Q7514_19360</name>
</gene>
<dbReference type="Proteomes" id="UP001336020">
    <property type="component" value="Unassembled WGS sequence"/>
</dbReference>
<dbReference type="InterPro" id="IPR049945">
    <property type="entry name" value="AAA_22"/>
</dbReference>
<evidence type="ECO:0000313" key="3">
    <source>
        <dbReference type="Proteomes" id="UP001336020"/>
    </source>
</evidence>
<dbReference type="PRINTS" id="PR00364">
    <property type="entry name" value="DISEASERSIST"/>
</dbReference>
<comment type="caution">
    <text evidence="2">The sequence shown here is derived from an EMBL/GenBank/DDBJ whole genome shotgun (WGS) entry which is preliminary data.</text>
</comment>
<sequence length="756" mass="82439">MTSFVGRRHELDAARACLQQARLVSLVGPGGVGKTRLAEELVERTGRVFRDSSAWIDLAPVRDPGAVAAAAASALGVTDQSSKPVADKLTDQLSGRHMLIVIDNCEHLLSPVVELVATLLAAAPEIRIVTTSREPLRIAGEQIYDLPPLSLPEQSEHYRAADVAHYEAVSLLVERARNTVADFELTDANVVAVVQLCRRLDGIPLAIELAAAKLRSLSPAQLVERLDRRFALLTGGDRSALPRQQTLRALVDWSYELCSGPERSLWARLSVFAGGFDLDAGEAVCGFGDIPSGDVIDLLDRLVAKSLVLVDRSSDPVRYNQLMTVREYGSELLEAAGDTDVLYLRHRDHFAALASRSVRDWCGPDQSGLLAQLRGDHANLMAALDWSLRTPGEVPVAAEFAVALRYHWIAGGYLSYGRRRVEHVLEHLTDPVRERGDALWVAAWIALIQGDRDAAHRYLDECSSLATALGDTALGAHADHWLGLHELFSGHTAQSIELYRAAIRVHHENGDPASTLTAEFQLAMAQCYEGLHDEALTTCTRVFELADRYGEKWNRAYALWVSALVHVHRRDTAAAVDAAQQALRIQQHYKDKICTALSIEVLAWAAVADTDAELAARLFGVAAVVWTRLGTTVAAFGPHTADDSHAARDAARTALGDHVYERLSSPPDDMTIDQAVSFALGERTTAPNRAAQDTSPLTKREFEIARLVADGMSNRAIADKLVISPRTVDGHVERILAKLGVTSRTRIATWVTAHDG</sequence>
<protein>
    <submittedName>
        <fullName evidence="2">LuxR C-terminal-related transcriptional regulator</fullName>
    </submittedName>
</protein>
<dbReference type="InterPro" id="IPR027417">
    <property type="entry name" value="P-loop_NTPase"/>
</dbReference>
<dbReference type="Gene3D" id="1.10.10.10">
    <property type="entry name" value="Winged helix-like DNA-binding domain superfamily/Winged helix DNA-binding domain"/>
    <property type="match status" value="1"/>
</dbReference>
<dbReference type="PRINTS" id="PR00038">
    <property type="entry name" value="HTHLUXR"/>
</dbReference>
<organism evidence="2 3">
    <name type="scientific">Rhodococcus artemisiae</name>
    <dbReference type="NCBI Taxonomy" id="714159"/>
    <lineage>
        <taxon>Bacteria</taxon>
        <taxon>Bacillati</taxon>
        <taxon>Actinomycetota</taxon>
        <taxon>Actinomycetes</taxon>
        <taxon>Mycobacteriales</taxon>
        <taxon>Nocardiaceae</taxon>
        <taxon>Rhodococcus</taxon>
    </lineage>
</organism>
<proteinExistence type="predicted"/>
<dbReference type="InterPro" id="IPR036388">
    <property type="entry name" value="WH-like_DNA-bd_sf"/>
</dbReference>
<dbReference type="Pfam" id="PF13401">
    <property type="entry name" value="AAA_22"/>
    <property type="match status" value="1"/>
</dbReference>
<dbReference type="InterPro" id="IPR000792">
    <property type="entry name" value="Tscrpt_reg_LuxR_C"/>
</dbReference>
<dbReference type="InterPro" id="IPR016032">
    <property type="entry name" value="Sig_transdc_resp-reg_C-effctor"/>
</dbReference>
<dbReference type="Gene3D" id="3.40.50.300">
    <property type="entry name" value="P-loop containing nucleotide triphosphate hydrolases"/>
    <property type="match status" value="1"/>
</dbReference>
<dbReference type="SUPFAM" id="SSF52540">
    <property type="entry name" value="P-loop containing nucleoside triphosphate hydrolases"/>
    <property type="match status" value="1"/>
</dbReference>
<dbReference type="PROSITE" id="PS50043">
    <property type="entry name" value="HTH_LUXR_2"/>
    <property type="match status" value="1"/>
</dbReference>
<dbReference type="PANTHER" id="PTHR47691">
    <property type="entry name" value="REGULATOR-RELATED"/>
    <property type="match status" value="1"/>
</dbReference>
<keyword evidence="3" id="KW-1185">Reference proteome</keyword>
<dbReference type="SUPFAM" id="SSF48452">
    <property type="entry name" value="TPR-like"/>
    <property type="match status" value="1"/>
</dbReference>
<dbReference type="Pfam" id="PF00196">
    <property type="entry name" value="GerE"/>
    <property type="match status" value="1"/>
</dbReference>
<dbReference type="RefSeq" id="WP_330134902.1">
    <property type="nucleotide sequence ID" value="NZ_JAUTXY010000009.1"/>
</dbReference>
<evidence type="ECO:0000259" key="1">
    <source>
        <dbReference type="PROSITE" id="PS50043"/>
    </source>
</evidence>
<dbReference type="Pfam" id="PF25872">
    <property type="entry name" value="HTH_77"/>
    <property type="match status" value="1"/>
</dbReference>
<dbReference type="PANTHER" id="PTHR47691:SF3">
    <property type="entry name" value="HTH-TYPE TRANSCRIPTIONAL REGULATOR RV0890C-RELATED"/>
    <property type="match status" value="1"/>
</dbReference>
<dbReference type="PROSITE" id="PS00622">
    <property type="entry name" value="HTH_LUXR_1"/>
    <property type="match status" value="1"/>
</dbReference>
<feature type="domain" description="HTH luxR-type" evidence="1">
    <location>
        <begin position="690"/>
        <end position="755"/>
    </location>
</feature>
<dbReference type="CDD" id="cd06170">
    <property type="entry name" value="LuxR_C_like"/>
    <property type="match status" value="1"/>
</dbReference>
<name>A0ABU7LDU0_9NOCA</name>
<dbReference type="SMART" id="SM00421">
    <property type="entry name" value="HTH_LUXR"/>
    <property type="match status" value="1"/>
</dbReference>
<dbReference type="EMBL" id="JAUTXY010000009">
    <property type="protein sequence ID" value="MEE2059680.1"/>
    <property type="molecule type" value="Genomic_DNA"/>
</dbReference>
<dbReference type="SUPFAM" id="SSF46894">
    <property type="entry name" value="C-terminal effector domain of the bipartite response regulators"/>
    <property type="match status" value="1"/>
</dbReference>
<dbReference type="Gene3D" id="1.25.40.10">
    <property type="entry name" value="Tetratricopeptide repeat domain"/>
    <property type="match status" value="1"/>
</dbReference>
<reference evidence="2 3" key="1">
    <citation type="submission" date="2023-07" db="EMBL/GenBank/DDBJ databases">
        <authorList>
            <person name="Girao M."/>
            <person name="Carvalho M.F."/>
        </authorList>
    </citation>
    <scope>NUCLEOTIDE SEQUENCE [LARGE SCALE GENOMIC DNA]</scope>
    <source>
        <strain evidence="2 3">YIM65754</strain>
    </source>
</reference>
<evidence type="ECO:0000313" key="2">
    <source>
        <dbReference type="EMBL" id="MEE2059680.1"/>
    </source>
</evidence>
<accession>A0ABU7LDU0</accession>